<evidence type="ECO:0000256" key="2">
    <source>
        <dbReference type="ARBA" id="ARBA00006375"/>
    </source>
</evidence>
<proteinExistence type="inferred from homology"/>
<comment type="function">
    <text evidence="13">ADP:ATP antiporter that mediates import of ADP into the mitochondrial matrix for ATP synthesis, and export of ATP out to fuel the cell. Cycles between the cytoplasmic-open state (c-state) and the matrix-open state (m-state): operates by the alternating access mechanism with a single substrate-binding site intermittently exposed to either the cytosolic (c-state) or matrix (m-state) side of the inner mitochondrial membrane.</text>
</comment>
<evidence type="ECO:0000256" key="4">
    <source>
        <dbReference type="ARBA" id="ARBA00022448"/>
    </source>
</evidence>
<feature type="repeat" description="Solcar" evidence="14">
    <location>
        <begin position="1"/>
        <end position="31"/>
    </location>
</feature>
<dbReference type="SUPFAM" id="SSF103506">
    <property type="entry name" value="Mitochondrial carrier"/>
    <property type="match status" value="1"/>
</dbReference>
<dbReference type="InterPro" id="IPR002067">
    <property type="entry name" value="MCP"/>
</dbReference>
<evidence type="ECO:0000256" key="15">
    <source>
        <dbReference type="RuleBase" id="RU000488"/>
    </source>
</evidence>
<dbReference type="PANTHER" id="PTHR45635">
    <property type="entry name" value="ADP,ATP CARRIER PROTEIN 1-RELATED-RELATED"/>
    <property type="match status" value="1"/>
</dbReference>
<dbReference type="PRINTS" id="PR00927">
    <property type="entry name" value="ADPTRNSLCASE"/>
</dbReference>
<dbReference type="EMBL" id="AZHB01000017">
    <property type="protein sequence ID" value="OAA58835.1"/>
    <property type="molecule type" value="Genomic_DNA"/>
</dbReference>
<dbReference type="RefSeq" id="XP_018702710.1">
    <property type="nucleotide sequence ID" value="XM_018850222.1"/>
</dbReference>
<keyword evidence="18" id="KW-1185">Reference proteome</keyword>
<sequence length="224" mass="24934">MALWRGNTANVLRYFPTQTLNFAFKDMYKQMFGFNKKMDGFAMWTLGNIGSGAAAGATSSLFVYSFDYARTRLANDAKMAGGKRQFRSMTDVYRKTLASDGVVGLYRGFMPSLWGIMVYRGFYFGLYDSLKPVVLVGQLQDNFAASFFAGVVPYPLDTIRRRMMMTSGEAVKYRNMIDAARQIIAQNGVRSLFNGCGANILRAVAAGVLAIHDQVQLIVFGKVF</sequence>
<evidence type="ECO:0000313" key="18">
    <source>
        <dbReference type="Proteomes" id="UP000076744"/>
    </source>
</evidence>
<evidence type="ECO:0000256" key="12">
    <source>
        <dbReference type="ARBA" id="ARBA00024143"/>
    </source>
</evidence>
<evidence type="ECO:0000256" key="3">
    <source>
        <dbReference type="ARBA" id="ARBA00011245"/>
    </source>
</evidence>
<dbReference type="GeneID" id="30022910"/>
<protein>
    <recommendedName>
        <fullName evidence="16">ADP/ATP translocase</fullName>
    </recommendedName>
    <alternativeName>
        <fullName evidence="16">ADP,ATP carrier protein</fullName>
    </alternativeName>
</protein>
<keyword evidence="8" id="KW-0999">Mitochondrion inner membrane</keyword>
<evidence type="ECO:0000256" key="5">
    <source>
        <dbReference type="ARBA" id="ARBA00022449"/>
    </source>
</evidence>
<dbReference type="Pfam" id="PF00153">
    <property type="entry name" value="Mito_carr"/>
    <property type="match status" value="3"/>
</dbReference>
<comment type="subcellular location">
    <subcellularLocation>
        <location evidence="16">Membrane</location>
        <topology evidence="16">Multi-pass membrane protein</topology>
    </subcellularLocation>
    <subcellularLocation>
        <location evidence="1">Mitochondrion inner membrane</location>
        <topology evidence="1">Multi-pass membrane protein</topology>
    </subcellularLocation>
</comment>
<dbReference type="InterPro" id="IPR018108">
    <property type="entry name" value="MCP_transmembrane"/>
</dbReference>
<evidence type="ECO:0000256" key="9">
    <source>
        <dbReference type="ARBA" id="ARBA00022989"/>
    </source>
</evidence>
<dbReference type="Gene3D" id="1.50.40.10">
    <property type="entry name" value="Mitochondrial carrier domain"/>
    <property type="match status" value="1"/>
</dbReference>
<keyword evidence="5" id="KW-0050">Antiport</keyword>
<evidence type="ECO:0000256" key="10">
    <source>
        <dbReference type="ARBA" id="ARBA00023128"/>
    </source>
</evidence>
<keyword evidence="10" id="KW-0496">Mitochondrion</keyword>
<comment type="similarity">
    <text evidence="2 15">Belongs to the mitochondrial carrier (TC 2.A.29) family.</text>
</comment>
<comment type="catalytic activity">
    <reaction evidence="12">
        <text>ADP(in) + ATP(out) = ADP(out) + ATP(in)</text>
        <dbReference type="Rhea" id="RHEA:34999"/>
        <dbReference type="ChEBI" id="CHEBI:30616"/>
        <dbReference type="ChEBI" id="CHEBI:456216"/>
    </reaction>
    <physiologicalReaction direction="left-to-right" evidence="12">
        <dbReference type="Rhea" id="RHEA:35000"/>
    </physiologicalReaction>
</comment>
<dbReference type="GO" id="GO:0005743">
    <property type="term" value="C:mitochondrial inner membrane"/>
    <property type="evidence" value="ECO:0007669"/>
    <property type="project" value="UniProtKB-SubCell"/>
</dbReference>
<evidence type="ECO:0000256" key="7">
    <source>
        <dbReference type="ARBA" id="ARBA00022737"/>
    </source>
</evidence>
<dbReference type="GO" id="GO:0140021">
    <property type="term" value="P:mitochondrial ADP transmembrane transport"/>
    <property type="evidence" value="ECO:0007669"/>
    <property type="project" value="InterPro"/>
</dbReference>
<dbReference type="AlphaFoldDB" id="A0A167RQL8"/>
<gene>
    <name evidence="17" type="ORF">ISF_06618</name>
</gene>
<dbReference type="Proteomes" id="UP000076744">
    <property type="component" value="Unassembled WGS sequence"/>
</dbReference>
<dbReference type="GO" id="GO:1990544">
    <property type="term" value="P:mitochondrial ATP transmembrane transport"/>
    <property type="evidence" value="ECO:0007669"/>
    <property type="project" value="InterPro"/>
</dbReference>
<evidence type="ECO:0000256" key="11">
    <source>
        <dbReference type="ARBA" id="ARBA00023136"/>
    </source>
</evidence>
<evidence type="ECO:0000256" key="16">
    <source>
        <dbReference type="RuleBase" id="RU368008"/>
    </source>
</evidence>
<accession>A0A167RQL8</accession>
<dbReference type="PANTHER" id="PTHR45635:SF14">
    <property type="entry name" value="ADP_ATP TRANSLOCASE"/>
    <property type="match status" value="1"/>
</dbReference>
<evidence type="ECO:0000256" key="8">
    <source>
        <dbReference type="ARBA" id="ARBA00022792"/>
    </source>
</evidence>
<feature type="transmembrane region" description="Helical" evidence="16">
    <location>
        <begin position="139"/>
        <end position="156"/>
    </location>
</feature>
<dbReference type="InterPro" id="IPR023395">
    <property type="entry name" value="MCP_dom_sf"/>
</dbReference>
<reference evidence="17 18" key="1">
    <citation type="journal article" date="2016" name="Genome Biol. Evol.">
        <title>Divergent and convergent evolution of fungal pathogenicity.</title>
        <authorList>
            <person name="Shang Y."/>
            <person name="Xiao G."/>
            <person name="Zheng P."/>
            <person name="Cen K."/>
            <person name="Zhan S."/>
            <person name="Wang C."/>
        </authorList>
    </citation>
    <scope>NUCLEOTIDE SEQUENCE [LARGE SCALE GENOMIC DNA]</scope>
    <source>
        <strain evidence="17 18">ARSEF 2679</strain>
    </source>
</reference>
<evidence type="ECO:0000256" key="1">
    <source>
        <dbReference type="ARBA" id="ARBA00004448"/>
    </source>
</evidence>
<keyword evidence="4 15" id="KW-0813">Transport</keyword>
<evidence type="ECO:0000256" key="14">
    <source>
        <dbReference type="PROSITE-ProRule" id="PRU00282"/>
    </source>
</evidence>
<name>A0A167RQL8_CORFA</name>
<dbReference type="InterPro" id="IPR002113">
    <property type="entry name" value="ADT_euk_type"/>
</dbReference>
<keyword evidence="11 14" id="KW-0472">Membrane</keyword>
<dbReference type="GO" id="GO:0005471">
    <property type="term" value="F:ATP:ADP antiporter activity"/>
    <property type="evidence" value="ECO:0007669"/>
    <property type="project" value="UniProtKB-UniRule"/>
</dbReference>
<keyword evidence="9 16" id="KW-1133">Transmembrane helix</keyword>
<keyword evidence="6 14" id="KW-0812">Transmembrane</keyword>
<organism evidence="17 18">
    <name type="scientific">Cordyceps fumosorosea (strain ARSEF 2679)</name>
    <name type="common">Isaria fumosorosea</name>
    <dbReference type="NCBI Taxonomy" id="1081104"/>
    <lineage>
        <taxon>Eukaryota</taxon>
        <taxon>Fungi</taxon>
        <taxon>Dikarya</taxon>
        <taxon>Ascomycota</taxon>
        <taxon>Pezizomycotina</taxon>
        <taxon>Sordariomycetes</taxon>
        <taxon>Hypocreomycetidae</taxon>
        <taxon>Hypocreales</taxon>
        <taxon>Cordycipitaceae</taxon>
        <taxon>Cordyceps</taxon>
    </lineage>
</organism>
<dbReference type="STRING" id="1081104.A0A167RQL8"/>
<dbReference type="PROSITE" id="PS50920">
    <property type="entry name" value="SOLCAR"/>
    <property type="match status" value="3"/>
</dbReference>
<feature type="transmembrane region" description="Helical" evidence="16">
    <location>
        <begin position="41"/>
        <end position="64"/>
    </location>
</feature>
<keyword evidence="7" id="KW-0677">Repeat</keyword>
<evidence type="ECO:0000313" key="17">
    <source>
        <dbReference type="EMBL" id="OAA58835.1"/>
    </source>
</evidence>
<comment type="subunit">
    <text evidence="3 16">Monomer.</text>
</comment>
<feature type="repeat" description="Solcar" evidence="14">
    <location>
        <begin position="137"/>
        <end position="220"/>
    </location>
</feature>
<dbReference type="PRINTS" id="PR00926">
    <property type="entry name" value="MITOCARRIER"/>
</dbReference>
<comment type="caution">
    <text evidence="16">Lacks conserved residue(s) required for the propagation of feature annotation.</text>
</comment>
<feature type="repeat" description="Solcar" evidence="14">
    <location>
        <begin position="43"/>
        <end position="133"/>
    </location>
</feature>
<feature type="transmembrane region" description="Helical" evidence="16">
    <location>
        <begin position="97"/>
        <end position="119"/>
    </location>
</feature>
<dbReference type="OrthoDB" id="270584at2759"/>
<comment type="function">
    <text evidence="16">Catalyzes the exchange of ADP and ATP across the membrane.</text>
</comment>
<comment type="caution">
    <text evidence="17">The sequence shown here is derived from an EMBL/GenBank/DDBJ whole genome shotgun (WGS) entry which is preliminary data.</text>
</comment>
<evidence type="ECO:0000256" key="13">
    <source>
        <dbReference type="ARBA" id="ARBA00045250"/>
    </source>
</evidence>
<evidence type="ECO:0000256" key="6">
    <source>
        <dbReference type="ARBA" id="ARBA00022692"/>
    </source>
</evidence>